<dbReference type="PANTHER" id="PTHR37423:SF2">
    <property type="entry name" value="MEMBRANE-BOUND LYTIC MUREIN TRANSGLYCOSYLASE C"/>
    <property type="match status" value="1"/>
</dbReference>
<dbReference type="Proteomes" id="UP000294914">
    <property type="component" value="Unassembled WGS sequence"/>
</dbReference>
<gene>
    <name evidence="4" type="ORF">EDC23_1506</name>
</gene>
<sequence length="195" mass="22327">MLRAVSITRTSALLLVATLLAGPSLAADSGHADPELRQLLQQAINDNDSFEDRFDAEVWLVDMSQRLKSRMPDTRKRLNLLRQIHFEARRADLWPELVLAVIEVESNFDRFAISSAGAMGLMQVMPFWLDEIGQPGDNLFDIQTNLRMGCTILKYYLDKENGNLTPALARYNGSYGSHRYTTKIYTALDNRWRRY</sequence>
<feature type="domain" description="Transglycosylase SLT" evidence="3">
    <location>
        <begin position="86"/>
        <end position="183"/>
    </location>
</feature>
<evidence type="ECO:0000259" key="3">
    <source>
        <dbReference type="Pfam" id="PF01464"/>
    </source>
</evidence>
<dbReference type="InterPro" id="IPR008258">
    <property type="entry name" value="Transglycosylase_SLT_dom_1"/>
</dbReference>
<dbReference type="EMBL" id="SOQX01000003">
    <property type="protein sequence ID" value="TDY01617.1"/>
    <property type="molecule type" value="Genomic_DNA"/>
</dbReference>
<dbReference type="RefSeq" id="WP_134082850.1">
    <property type="nucleotide sequence ID" value="NZ_SOQX01000003.1"/>
</dbReference>
<comment type="caution">
    <text evidence="4">The sequence shown here is derived from an EMBL/GenBank/DDBJ whole genome shotgun (WGS) entry which is preliminary data.</text>
</comment>
<protein>
    <submittedName>
        <fullName evidence="4">Transglycosylase-like protein with SLT domain</fullName>
    </submittedName>
</protein>
<dbReference type="PANTHER" id="PTHR37423">
    <property type="entry name" value="SOLUBLE LYTIC MUREIN TRANSGLYCOSYLASE-RELATED"/>
    <property type="match status" value="1"/>
</dbReference>
<dbReference type="CDD" id="cd00254">
    <property type="entry name" value="LT-like"/>
    <property type="match status" value="1"/>
</dbReference>
<keyword evidence="5" id="KW-1185">Reference proteome</keyword>
<evidence type="ECO:0000313" key="4">
    <source>
        <dbReference type="EMBL" id="TDY01617.1"/>
    </source>
</evidence>
<accession>A0A4R8IV45</accession>
<evidence type="ECO:0000256" key="2">
    <source>
        <dbReference type="SAM" id="SignalP"/>
    </source>
</evidence>
<proteinExistence type="inferred from homology"/>
<evidence type="ECO:0000256" key="1">
    <source>
        <dbReference type="ARBA" id="ARBA00007734"/>
    </source>
</evidence>
<dbReference type="InterPro" id="IPR023346">
    <property type="entry name" value="Lysozyme-like_dom_sf"/>
</dbReference>
<name>A0A4R8IV45_9GAMM</name>
<dbReference type="SUPFAM" id="SSF53955">
    <property type="entry name" value="Lysozyme-like"/>
    <property type="match status" value="1"/>
</dbReference>
<dbReference type="OrthoDB" id="92254at2"/>
<keyword evidence="2" id="KW-0732">Signal</keyword>
<comment type="similarity">
    <text evidence="1">Belongs to the transglycosylase Slt family.</text>
</comment>
<feature type="chain" id="PRO_5020497661" evidence="2">
    <location>
        <begin position="27"/>
        <end position="195"/>
    </location>
</feature>
<dbReference type="Gene3D" id="1.10.530.10">
    <property type="match status" value="1"/>
</dbReference>
<feature type="signal peptide" evidence="2">
    <location>
        <begin position="1"/>
        <end position="26"/>
    </location>
</feature>
<dbReference type="AlphaFoldDB" id="A0A4R8IV45"/>
<organism evidence="4 5">
    <name type="scientific">Thiohalophilus thiocyanatoxydans</name>
    <dbReference type="NCBI Taxonomy" id="381308"/>
    <lineage>
        <taxon>Bacteria</taxon>
        <taxon>Pseudomonadati</taxon>
        <taxon>Pseudomonadota</taxon>
        <taxon>Gammaproteobacteria</taxon>
        <taxon>Thiohalomonadales</taxon>
        <taxon>Thiohalophilaceae</taxon>
        <taxon>Thiohalophilus</taxon>
    </lineage>
</organism>
<reference evidence="4 5" key="1">
    <citation type="submission" date="2019-03" db="EMBL/GenBank/DDBJ databases">
        <title>Genomic Encyclopedia of Type Strains, Phase IV (KMG-IV): sequencing the most valuable type-strain genomes for metagenomic binning, comparative biology and taxonomic classification.</title>
        <authorList>
            <person name="Goeker M."/>
        </authorList>
    </citation>
    <scope>NUCLEOTIDE SEQUENCE [LARGE SCALE GENOMIC DNA]</scope>
    <source>
        <strain evidence="4 5">DSM 16326</strain>
    </source>
</reference>
<dbReference type="Pfam" id="PF01464">
    <property type="entry name" value="SLT"/>
    <property type="match status" value="1"/>
</dbReference>
<evidence type="ECO:0000313" key="5">
    <source>
        <dbReference type="Proteomes" id="UP000294914"/>
    </source>
</evidence>